<dbReference type="Pfam" id="PF00345">
    <property type="entry name" value="PapD_N"/>
    <property type="match status" value="1"/>
</dbReference>
<evidence type="ECO:0000256" key="1">
    <source>
        <dbReference type="SAM" id="SignalP"/>
    </source>
</evidence>
<dbReference type="InterPro" id="IPR008962">
    <property type="entry name" value="PapD-like_sf"/>
</dbReference>
<dbReference type="GO" id="GO:0030288">
    <property type="term" value="C:outer membrane-bounded periplasmic space"/>
    <property type="evidence" value="ECO:0007669"/>
    <property type="project" value="InterPro"/>
</dbReference>
<dbReference type="AlphaFoldDB" id="A0A858Q4R1"/>
<sequence length="243" mass="25602">MISLPLAAGRLLPVLAALLFPSPQLVAAQLGVSPTRIELTAAKPTAAVTLKNESGDRLVIQNSIVAWTREGKEDRYTPTKDLIVTPPIATVAPGGSQVLRVGLRRPVDPHRGLAYRLFVQEVPPPPKAGFAGVQIALRLSLPVLVQPAAPAPPRIVWSGAKRPDGGLEITARNEGSALLAVDELTIRGTAGRPQGRGPVSVFPGGRQSWVFPAEVLEAESETAHVRASTNAGVIESDVDVEMP</sequence>
<gene>
    <name evidence="3" type="ORF">GNH96_01845</name>
</gene>
<reference evidence="4" key="1">
    <citation type="submission" date="2019-12" db="EMBL/GenBank/DDBJ databases">
        <authorList>
            <person name="Awala S.I."/>
            <person name="Rhee S.K."/>
        </authorList>
    </citation>
    <scope>NUCLEOTIDE SEQUENCE [LARGE SCALE GENOMIC DNA]</scope>
    <source>
        <strain evidence="4">IM1</strain>
    </source>
</reference>
<proteinExistence type="predicted"/>
<dbReference type="RefSeq" id="WP_169601745.1">
    <property type="nucleotide sequence ID" value="NZ_CP046565.1"/>
</dbReference>
<dbReference type="PANTHER" id="PTHR30251">
    <property type="entry name" value="PILUS ASSEMBLY CHAPERONE"/>
    <property type="match status" value="1"/>
</dbReference>
<feature type="signal peptide" evidence="1">
    <location>
        <begin position="1"/>
        <end position="27"/>
    </location>
</feature>
<dbReference type="GO" id="GO:0071555">
    <property type="term" value="P:cell wall organization"/>
    <property type="evidence" value="ECO:0007669"/>
    <property type="project" value="InterPro"/>
</dbReference>
<accession>A0A858Q4R1</accession>
<keyword evidence="4" id="KW-1185">Reference proteome</keyword>
<dbReference type="InterPro" id="IPR013783">
    <property type="entry name" value="Ig-like_fold"/>
</dbReference>
<dbReference type="PANTHER" id="PTHR30251:SF4">
    <property type="entry name" value="SLR1668 PROTEIN"/>
    <property type="match status" value="1"/>
</dbReference>
<feature type="chain" id="PRO_5032980871" evidence="1">
    <location>
        <begin position="28"/>
        <end position="243"/>
    </location>
</feature>
<organism evidence="3 4">
    <name type="scientific">Methylococcus geothermalis</name>
    <dbReference type="NCBI Taxonomy" id="2681310"/>
    <lineage>
        <taxon>Bacteria</taxon>
        <taxon>Pseudomonadati</taxon>
        <taxon>Pseudomonadota</taxon>
        <taxon>Gammaproteobacteria</taxon>
        <taxon>Methylococcales</taxon>
        <taxon>Methylococcaceae</taxon>
        <taxon>Methylococcus</taxon>
    </lineage>
</organism>
<dbReference type="Proteomes" id="UP000503004">
    <property type="component" value="Chromosome"/>
</dbReference>
<evidence type="ECO:0000313" key="4">
    <source>
        <dbReference type="Proteomes" id="UP000503004"/>
    </source>
</evidence>
<evidence type="ECO:0000313" key="3">
    <source>
        <dbReference type="EMBL" id="QJD28827.1"/>
    </source>
</evidence>
<dbReference type="Gene3D" id="2.60.40.10">
    <property type="entry name" value="Immunoglobulins"/>
    <property type="match status" value="1"/>
</dbReference>
<keyword evidence="1" id="KW-0732">Signal</keyword>
<dbReference type="KEGG" id="metu:GNH96_01845"/>
<feature type="domain" description="Pili assembly chaperone N-terminal" evidence="2">
    <location>
        <begin position="30"/>
        <end position="149"/>
    </location>
</feature>
<protein>
    <submittedName>
        <fullName evidence="3">Fimbria/pilus periplasmic chaperone</fullName>
    </submittedName>
</protein>
<dbReference type="EMBL" id="CP046565">
    <property type="protein sequence ID" value="QJD28827.1"/>
    <property type="molecule type" value="Genomic_DNA"/>
</dbReference>
<evidence type="ECO:0000259" key="2">
    <source>
        <dbReference type="Pfam" id="PF00345"/>
    </source>
</evidence>
<dbReference type="InterPro" id="IPR016147">
    <property type="entry name" value="Pili_assmbl_chaperone_N"/>
</dbReference>
<dbReference type="InterPro" id="IPR050643">
    <property type="entry name" value="Periplasmic_pilus_chap"/>
</dbReference>
<dbReference type="SUPFAM" id="SSF49354">
    <property type="entry name" value="PapD-like"/>
    <property type="match status" value="1"/>
</dbReference>
<name>A0A858Q4R1_9GAMM</name>